<protein>
    <recommendedName>
        <fullName evidence="3">Glycosyl transferase family 2</fullName>
    </recommendedName>
</protein>
<organism evidence="1 2">
    <name type="scientific">Candidatus Ornithomonoglobus intestinigallinarum</name>
    <dbReference type="NCBI Taxonomy" id="2840894"/>
    <lineage>
        <taxon>Bacteria</taxon>
        <taxon>Bacillati</taxon>
        <taxon>Bacillota</taxon>
        <taxon>Clostridia</taxon>
        <taxon>Candidatus Ornithomonoglobus</taxon>
    </lineage>
</organism>
<evidence type="ECO:0000313" key="1">
    <source>
        <dbReference type="EMBL" id="HIT84610.1"/>
    </source>
</evidence>
<dbReference type="InterPro" id="IPR029044">
    <property type="entry name" value="Nucleotide-diphossugar_trans"/>
</dbReference>
<name>A0A9D1H153_9FIRM</name>
<comment type="caution">
    <text evidence="1">The sequence shown here is derived from an EMBL/GenBank/DDBJ whole genome shotgun (WGS) entry which is preliminary data.</text>
</comment>
<dbReference type="EMBL" id="DVLU01000014">
    <property type="protein sequence ID" value="HIT84610.1"/>
    <property type="molecule type" value="Genomic_DNA"/>
</dbReference>
<dbReference type="SUPFAM" id="SSF53448">
    <property type="entry name" value="Nucleotide-diphospho-sugar transferases"/>
    <property type="match status" value="1"/>
</dbReference>
<reference evidence="1" key="2">
    <citation type="journal article" date="2021" name="PeerJ">
        <title>Extensive microbial diversity within the chicken gut microbiome revealed by metagenomics and culture.</title>
        <authorList>
            <person name="Gilroy R."/>
            <person name="Ravi A."/>
            <person name="Getino M."/>
            <person name="Pursley I."/>
            <person name="Horton D.L."/>
            <person name="Alikhan N.F."/>
            <person name="Baker D."/>
            <person name="Gharbi K."/>
            <person name="Hall N."/>
            <person name="Watson M."/>
            <person name="Adriaenssens E.M."/>
            <person name="Foster-Nyarko E."/>
            <person name="Jarju S."/>
            <person name="Secka A."/>
            <person name="Antonio M."/>
            <person name="Oren A."/>
            <person name="Chaudhuri R.R."/>
            <person name="La Ragione R."/>
            <person name="Hildebrand F."/>
            <person name="Pallen M.J."/>
        </authorList>
    </citation>
    <scope>NUCLEOTIDE SEQUENCE</scope>
    <source>
        <strain evidence="1">CHK181-108</strain>
    </source>
</reference>
<dbReference type="Proteomes" id="UP000824165">
    <property type="component" value="Unassembled WGS sequence"/>
</dbReference>
<proteinExistence type="predicted"/>
<gene>
    <name evidence="1" type="ORF">IAA60_01760</name>
</gene>
<dbReference type="AlphaFoldDB" id="A0A9D1H153"/>
<reference evidence="1" key="1">
    <citation type="submission" date="2020-10" db="EMBL/GenBank/DDBJ databases">
        <authorList>
            <person name="Gilroy R."/>
        </authorList>
    </citation>
    <scope>NUCLEOTIDE SEQUENCE</scope>
    <source>
        <strain evidence="1">CHK181-108</strain>
    </source>
</reference>
<sequence length="224" mass="26413">MIGLCEKYGCEAAQCGYEKGSGDEFPPRRKRYSERAAESKKALLGYDLRSFACAKIYRRSVLSGIRFPGNVWNEDEFTTYRAVYKCKKIAFAKEPLYYYFQRSGSIMDDIAKKLRDNPHRRDWLAAYDERCRFFEVRGMKEQLLRTREKICSDIILRYSEQMRLPPEERDRDCTGGKYLEIYRQNYKSMIMRRGMPPLKRIIYTVFRAAPQSAVLAGCLFALRK</sequence>
<evidence type="ECO:0008006" key="3">
    <source>
        <dbReference type="Google" id="ProtNLM"/>
    </source>
</evidence>
<evidence type="ECO:0000313" key="2">
    <source>
        <dbReference type="Proteomes" id="UP000824165"/>
    </source>
</evidence>
<accession>A0A9D1H153</accession>